<dbReference type="InterPro" id="IPR027470">
    <property type="entry name" value="Cation_efflux_CTD"/>
</dbReference>
<dbReference type="InterPro" id="IPR050681">
    <property type="entry name" value="CDF/SLC30A"/>
</dbReference>
<evidence type="ECO:0000313" key="12">
    <source>
        <dbReference type="EMBL" id="TKX31420.1"/>
    </source>
</evidence>
<comment type="subcellular location">
    <subcellularLocation>
        <location evidence="1">Membrane</location>
        <topology evidence="1">Multi-pass membrane protein</topology>
    </subcellularLocation>
</comment>
<evidence type="ECO:0000256" key="9">
    <source>
        <dbReference type="SAM" id="Phobius"/>
    </source>
</evidence>
<reference evidence="12 13" key="1">
    <citation type="submission" date="2018-05" db="EMBL/GenBank/DDBJ databases">
        <title>Novel Campyloabacter and Helicobacter Species and Strains.</title>
        <authorList>
            <person name="Mannion A.J."/>
            <person name="Shen Z."/>
            <person name="Fox J.G."/>
        </authorList>
    </citation>
    <scope>NUCLEOTIDE SEQUENCE [LARGE SCALE GENOMIC DNA]</scope>
    <source>
        <strain evidence="13">MIT17-670</strain>
    </source>
</reference>
<protein>
    <submittedName>
        <fullName evidence="12">Cation transporter</fullName>
    </submittedName>
</protein>
<keyword evidence="13" id="KW-1185">Reference proteome</keyword>
<evidence type="ECO:0000256" key="3">
    <source>
        <dbReference type="ARBA" id="ARBA00022448"/>
    </source>
</evidence>
<dbReference type="Proteomes" id="UP000310353">
    <property type="component" value="Unassembled WGS sequence"/>
</dbReference>
<gene>
    <name evidence="12" type="ORF">CQA76_06465</name>
</gene>
<dbReference type="InterPro" id="IPR058533">
    <property type="entry name" value="Cation_efflux_TM"/>
</dbReference>
<comment type="caution">
    <text evidence="12">The sequence shown here is derived from an EMBL/GenBank/DDBJ whole genome shotgun (WGS) entry which is preliminary data.</text>
</comment>
<name>A0A4U7BMK1_9BACT</name>
<dbReference type="RefSeq" id="WP_137622605.1">
    <property type="nucleotide sequence ID" value="NZ_NXMA01000010.1"/>
</dbReference>
<evidence type="ECO:0000259" key="10">
    <source>
        <dbReference type="Pfam" id="PF01545"/>
    </source>
</evidence>
<comment type="similarity">
    <text evidence="2">Belongs to the cation diffusion facilitator (CDF) transporter (TC 2.A.4) family. SLC30A subfamily.</text>
</comment>
<evidence type="ECO:0000256" key="7">
    <source>
        <dbReference type="ARBA" id="ARBA00023065"/>
    </source>
</evidence>
<evidence type="ECO:0000256" key="2">
    <source>
        <dbReference type="ARBA" id="ARBA00008873"/>
    </source>
</evidence>
<dbReference type="PANTHER" id="PTHR11562:SF17">
    <property type="entry name" value="RE54080P-RELATED"/>
    <property type="match status" value="1"/>
</dbReference>
<dbReference type="SUPFAM" id="SSF160240">
    <property type="entry name" value="Cation efflux protein cytoplasmic domain-like"/>
    <property type="match status" value="1"/>
</dbReference>
<dbReference type="Pfam" id="PF01545">
    <property type="entry name" value="Cation_efflux"/>
    <property type="match status" value="1"/>
</dbReference>
<evidence type="ECO:0000313" key="13">
    <source>
        <dbReference type="Proteomes" id="UP000310353"/>
    </source>
</evidence>
<dbReference type="SUPFAM" id="SSF161111">
    <property type="entry name" value="Cation efflux protein transmembrane domain-like"/>
    <property type="match status" value="1"/>
</dbReference>
<feature type="transmembrane region" description="Helical" evidence="9">
    <location>
        <begin position="198"/>
        <end position="218"/>
    </location>
</feature>
<dbReference type="GO" id="GO:0005385">
    <property type="term" value="F:zinc ion transmembrane transporter activity"/>
    <property type="evidence" value="ECO:0007669"/>
    <property type="project" value="TreeGrafter"/>
</dbReference>
<evidence type="ECO:0000256" key="1">
    <source>
        <dbReference type="ARBA" id="ARBA00004141"/>
    </source>
</evidence>
<dbReference type="EMBL" id="NXMA01000010">
    <property type="protein sequence ID" value="TKX31420.1"/>
    <property type="molecule type" value="Genomic_DNA"/>
</dbReference>
<organism evidence="12 13">
    <name type="scientific">Campylobacter aviculae</name>
    <dbReference type="NCBI Taxonomy" id="2510190"/>
    <lineage>
        <taxon>Bacteria</taxon>
        <taxon>Pseudomonadati</taxon>
        <taxon>Campylobacterota</taxon>
        <taxon>Epsilonproteobacteria</taxon>
        <taxon>Campylobacterales</taxon>
        <taxon>Campylobacteraceae</taxon>
        <taxon>Campylobacter</taxon>
    </lineage>
</organism>
<keyword evidence="6 9" id="KW-1133">Transmembrane helix</keyword>
<dbReference type="OrthoDB" id="9809646at2"/>
<keyword evidence="7" id="KW-0406">Ion transport</keyword>
<feature type="transmembrane region" description="Helical" evidence="9">
    <location>
        <begin position="99"/>
        <end position="123"/>
    </location>
</feature>
<proteinExistence type="inferred from homology"/>
<evidence type="ECO:0000256" key="6">
    <source>
        <dbReference type="ARBA" id="ARBA00022989"/>
    </source>
</evidence>
<dbReference type="Gene3D" id="1.20.1510.10">
    <property type="entry name" value="Cation efflux protein transmembrane domain"/>
    <property type="match status" value="1"/>
</dbReference>
<keyword evidence="4 9" id="KW-0812">Transmembrane</keyword>
<evidence type="ECO:0000256" key="5">
    <source>
        <dbReference type="ARBA" id="ARBA00022906"/>
    </source>
</evidence>
<feature type="domain" description="Cation efflux protein cytoplasmic" evidence="11">
    <location>
        <begin position="233"/>
        <end position="304"/>
    </location>
</feature>
<dbReference type="PANTHER" id="PTHR11562">
    <property type="entry name" value="CATION EFFLUX PROTEIN/ ZINC TRANSPORTER"/>
    <property type="match status" value="1"/>
</dbReference>
<feature type="transmembrane region" description="Helical" evidence="9">
    <location>
        <begin position="171"/>
        <end position="192"/>
    </location>
</feature>
<dbReference type="InterPro" id="IPR002524">
    <property type="entry name" value="Cation_efflux"/>
</dbReference>
<evidence type="ECO:0000256" key="4">
    <source>
        <dbReference type="ARBA" id="ARBA00022692"/>
    </source>
</evidence>
<feature type="domain" description="Cation efflux protein transmembrane" evidence="10">
    <location>
        <begin position="38"/>
        <end position="229"/>
    </location>
</feature>
<keyword evidence="8 9" id="KW-0472">Membrane</keyword>
<dbReference type="Pfam" id="PF16916">
    <property type="entry name" value="ZT_dimer"/>
    <property type="match status" value="1"/>
</dbReference>
<feature type="transmembrane region" description="Helical" evidence="9">
    <location>
        <begin position="36"/>
        <end position="57"/>
    </location>
</feature>
<sequence>MQKYLSHQPLVKKCHHEHHSHEHHSHHDARSIDKKILRISLIMTFLMMLVQFVYSILSNSLALLSDTLHMFSDVFALGLSFFAIIAIEKFKDKQKTFGYFRLEILVAFVNALTIVLSAIFIIYEAIEKLFNPIVIDVKTMIVVAILGFLVNAFNAFLMFRGANLDNVNMKSAFLHMMSDLFGSLVVIVGGIVIYFTNIYYIDTILALILSLLLLRWAIKLLRKSINILLETSPVDIKSVEELILKHRQVCKITDLHVVEITNEMFVATLHIEINIENLVEFEILYKELSKELLEHFNIGHITIQPSMVKKENQ</sequence>
<dbReference type="NCBIfam" id="TIGR01297">
    <property type="entry name" value="CDF"/>
    <property type="match status" value="1"/>
</dbReference>
<dbReference type="AlphaFoldDB" id="A0A4U7BMK1"/>
<keyword evidence="5" id="KW-0864">Zinc transport</keyword>
<keyword evidence="3" id="KW-0813">Transport</keyword>
<dbReference type="InterPro" id="IPR036837">
    <property type="entry name" value="Cation_efflux_CTD_sf"/>
</dbReference>
<keyword evidence="5" id="KW-0862">Zinc</keyword>
<dbReference type="GO" id="GO:0005886">
    <property type="term" value="C:plasma membrane"/>
    <property type="evidence" value="ECO:0007669"/>
    <property type="project" value="TreeGrafter"/>
</dbReference>
<evidence type="ECO:0000256" key="8">
    <source>
        <dbReference type="ARBA" id="ARBA00023136"/>
    </source>
</evidence>
<feature type="transmembrane region" description="Helical" evidence="9">
    <location>
        <begin position="139"/>
        <end position="159"/>
    </location>
</feature>
<evidence type="ECO:0000259" key="11">
    <source>
        <dbReference type="Pfam" id="PF16916"/>
    </source>
</evidence>
<dbReference type="InterPro" id="IPR027469">
    <property type="entry name" value="Cation_efflux_TMD_sf"/>
</dbReference>
<accession>A0A4U7BMK1</accession>
<feature type="transmembrane region" description="Helical" evidence="9">
    <location>
        <begin position="69"/>
        <end position="87"/>
    </location>
</feature>